<organism evidence="1 2">
    <name type="scientific">Paenibacillus lutrae</name>
    <dbReference type="NCBI Taxonomy" id="2078573"/>
    <lineage>
        <taxon>Bacteria</taxon>
        <taxon>Bacillati</taxon>
        <taxon>Bacillota</taxon>
        <taxon>Bacilli</taxon>
        <taxon>Bacillales</taxon>
        <taxon>Paenibacillaceae</taxon>
        <taxon>Paenibacillus</taxon>
    </lineage>
</organism>
<protein>
    <recommendedName>
        <fullName evidence="3">DUF3168 domain-containing protein</fullName>
    </recommendedName>
</protein>
<dbReference type="AlphaFoldDB" id="A0A7X3FJM2"/>
<reference evidence="1 2" key="1">
    <citation type="journal article" date="2019" name="Microorganisms">
        <title>Paenibacillus lutrae sp. nov., A Chitinolytic Species Isolated from A River Otter in Castril Natural Park, Granada, Spain.</title>
        <authorList>
            <person name="Rodriguez M."/>
            <person name="Reina J.C."/>
            <person name="Bejar V."/>
            <person name="Llamas I."/>
        </authorList>
    </citation>
    <scope>NUCLEOTIDE SEQUENCE [LARGE SCALE GENOMIC DNA]</scope>
    <source>
        <strain evidence="1 2">N10</strain>
    </source>
</reference>
<dbReference type="EMBL" id="RHLK01000008">
    <property type="protein sequence ID" value="MVP00807.1"/>
    <property type="molecule type" value="Genomic_DNA"/>
</dbReference>
<evidence type="ECO:0000313" key="2">
    <source>
        <dbReference type="Proteomes" id="UP000490800"/>
    </source>
</evidence>
<dbReference type="RefSeq" id="WP_157336640.1">
    <property type="nucleotide sequence ID" value="NZ_RHLK01000008.1"/>
</dbReference>
<gene>
    <name evidence="1" type="ORF">EDM21_14950</name>
</gene>
<proteinExistence type="predicted"/>
<comment type="caution">
    <text evidence="1">The sequence shown here is derived from an EMBL/GenBank/DDBJ whole genome shotgun (WGS) entry which is preliminary data.</text>
</comment>
<dbReference type="Proteomes" id="UP000490800">
    <property type="component" value="Unassembled WGS sequence"/>
</dbReference>
<accession>A0A7X3FJM2</accession>
<name>A0A7X3FJM2_9BACL</name>
<evidence type="ECO:0000313" key="1">
    <source>
        <dbReference type="EMBL" id="MVP00807.1"/>
    </source>
</evidence>
<sequence length="156" mass="18081">MASFKDYNLHIQNVLQMLLSNPYLCKLIAYPDPMQGPDIDDPNKLLFTHLYPIPIKPLPGGDENVYLTVVWDEIKLSKAGYTDRILSFHIFCPLSKWKITDATLRPYSIMNEIQNLFNHTRFPGLGRMLFEHCTLLSVNEAYAGYKMDYRLSEYNG</sequence>
<evidence type="ECO:0008006" key="3">
    <source>
        <dbReference type="Google" id="ProtNLM"/>
    </source>
</evidence>
<keyword evidence="2" id="KW-1185">Reference proteome</keyword>